<keyword evidence="6" id="KW-1185">Reference proteome</keyword>
<dbReference type="PANTHER" id="PTHR10003">
    <property type="entry name" value="SUPEROXIDE DISMUTASE CU-ZN -RELATED"/>
    <property type="match status" value="1"/>
</dbReference>
<dbReference type="PROSITE" id="PS00332">
    <property type="entry name" value="SOD_CU_ZN_2"/>
    <property type="match status" value="1"/>
</dbReference>
<keyword evidence="2" id="KW-0479">Metal-binding</keyword>
<feature type="chain" id="PRO_5003488197" description="Superoxide dismutase [Cu-Zn]" evidence="3">
    <location>
        <begin position="22"/>
        <end position="177"/>
    </location>
</feature>
<dbReference type="AlphaFoldDB" id="G6EJI8"/>
<organism evidence="5 6">
    <name type="scientific">Novosphingobium pentaromativorans US6-1</name>
    <dbReference type="NCBI Taxonomy" id="1088721"/>
    <lineage>
        <taxon>Bacteria</taxon>
        <taxon>Pseudomonadati</taxon>
        <taxon>Pseudomonadota</taxon>
        <taxon>Alphaproteobacteria</taxon>
        <taxon>Sphingomonadales</taxon>
        <taxon>Sphingomonadaceae</taxon>
        <taxon>Novosphingobium</taxon>
    </lineage>
</organism>
<dbReference type="PATRIC" id="fig|1088721.3.peg.4438"/>
<evidence type="ECO:0000256" key="1">
    <source>
        <dbReference type="ARBA" id="ARBA00010457"/>
    </source>
</evidence>
<evidence type="ECO:0000259" key="4">
    <source>
        <dbReference type="Pfam" id="PF00080"/>
    </source>
</evidence>
<keyword evidence="2" id="KW-0862">Zinc</keyword>
<feature type="domain" description="Superoxide dismutase copper/zinc binding" evidence="4">
    <location>
        <begin position="42"/>
        <end position="176"/>
    </location>
</feature>
<feature type="signal peptide" evidence="3">
    <location>
        <begin position="1"/>
        <end position="21"/>
    </location>
</feature>
<comment type="cofactor">
    <cofactor evidence="2">
        <name>Cu cation</name>
        <dbReference type="ChEBI" id="CHEBI:23378"/>
    </cofactor>
    <text evidence="2">Binds 1 copper ion per subunit.</text>
</comment>
<keyword evidence="3" id="KW-0732">Signal</keyword>
<dbReference type="OrthoDB" id="5431326at2"/>
<dbReference type="Proteomes" id="UP000004030">
    <property type="component" value="Unassembled WGS sequence"/>
</dbReference>
<evidence type="ECO:0000256" key="3">
    <source>
        <dbReference type="SAM" id="SignalP"/>
    </source>
</evidence>
<comment type="catalytic activity">
    <reaction evidence="2">
        <text>2 superoxide + 2 H(+) = H2O2 + O2</text>
        <dbReference type="Rhea" id="RHEA:20696"/>
        <dbReference type="ChEBI" id="CHEBI:15378"/>
        <dbReference type="ChEBI" id="CHEBI:15379"/>
        <dbReference type="ChEBI" id="CHEBI:16240"/>
        <dbReference type="ChEBI" id="CHEBI:18421"/>
        <dbReference type="EC" id="1.15.1.1"/>
    </reaction>
</comment>
<dbReference type="SUPFAM" id="SSF49329">
    <property type="entry name" value="Cu,Zn superoxide dismutase-like"/>
    <property type="match status" value="1"/>
</dbReference>
<reference evidence="5 6" key="1">
    <citation type="journal article" date="2012" name="J. Bacteriol.">
        <title>Genome sequence of benzo(a)pyrene-degrading bacterium Novosphingobium pentaromativorans US6-1.</title>
        <authorList>
            <person name="Luo Y.R."/>
            <person name="Kang S.G."/>
            <person name="Kim S.J."/>
            <person name="Kim M.R."/>
            <person name="Li N."/>
            <person name="Lee J.H."/>
            <person name="Kwon K.K."/>
        </authorList>
    </citation>
    <scope>NUCLEOTIDE SEQUENCE [LARGE SCALE GENOMIC DNA]</scope>
    <source>
        <strain evidence="5 6">US6-1</strain>
    </source>
</reference>
<evidence type="ECO:0000313" key="6">
    <source>
        <dbReference type="Proteomes" id="UP000004030"/>
    </source>
</evidence>
<dbReference type="InterPro" id="IPR001424">
    <property type="entry name" value="SOD_Cu_Zn_dom"/>
</dbReference>
<dbReference type="InterPro" id="IPR024134">
    <property type="entry name" value="SOD_Cu/Zn_/chaperone"/>
</dbReference>
<name>G6EJI8_9SPHN</name>
<dbReference type="RefSeq" id="WP_007015417.1">
    <property type="nucleotide sequence ID" value="NZ_AGFM01000076.1"/>
</dbReference>
<dbReference type="Gene3D" id="2.60.40.200">
    <property type="entry name" value="Superoxide dismutase, copper/zinc binding domain"/>
    <property type="match status" value="1"/>
</dbReference>
<dbReference type="KEGG" id="npn:JI59_23035"/>
<comment type="similarity">
    <text evidence="1 2">Belongs to the Cu-Zn superoxide dismutase family.</text>
</comment>
<evidence type="ECO:0000313" key="5">
    <source>
        <dbReference type="EMBL" id="EHJ58515.1"/>
    </source>
</evidence>
<dbReference type="InterPro" id="IPR018152">
    <property type="entry name" value="SOD_Cu/Zn_BS"/>
</dbReference>
<comment type="caution">
    <text evidence="5">The sequence shown here is derived from an EMBL/GenBank/DDBJ whole genome shotgun (WGS) entry which is preliminary data.</text>
</comment>
<dbReference type="EC" id="1.15.1.1" evidence="2"/>
<accession>G6EJI8</accession>
<keyword evidence="2" id="KW-0186">Copper</keyword>
<sequence length="177" mass="17936">MKYGIAALTILGLATATAAIAQTSAPKAVKSDIVQAGGGKIGEVTLTNGRSGVLLRLTASGLTPGWHAMHFHATGDCSDQGFQKSGAHINHEDHKTPHGLLNPEGPDFGELPNIHVAADGTVNAEAFSALVSLDAASSRPNLLDADGSALVIHASPDDHVTQPIGGAGARVACAVIR</sequence>
<comment type="function">
    <text evidence="2">Destroys radicals which are normally produced within the cells and which are toxic to biological systems.</text>
</comment>
<proteinExistence type="inferred from homology"/>
<dbReference type="eggNOG" id="COG2032">
    <property type="taxonomic scope" value="Bacteria"/>
</dbReference>
<dbReference type="InterPro" id="IPR036423">
    <property type="entry name" value="SOD-like_Cu/Zn_dom_sf"/>
</dbReference>
<evidence type="ECO:0000256" key="2">
    <source>
        <dbReference type="RuleBase" id="RU000393"/>
    </source>
</evidence>
<dbReference type="Pfam" id="PF00080">
    <property type="entry name" value="Sod_Cu"/>
    <property type="match status" value="1"/>
</dbReference>
<keyword evidence="2" id="KW-0560">Oxidoreductase</keyword>
<protein>
    <recommendedName>
        <fullName evidence="2">Superoxide dismutase [Cu-Zn]</fullName>
        <ecNumber evidence="2">1.15.1.1</ecNumber>
    </recommendedName>
</protein>
<comment type="cofactor">
    <cofactor evidence="2">
        <name>Zn(2+)</name>
        <dbReference type="ChEBI" id="CHEBI:29105"/>
    </cofactor>
    <text evidence="2">Binds 1 zinc ion per subunit.</text>
</comment>
<dbReference type="PROSITE" id="PS00087">
    <property type="entry name" value="SOD_CU_ZN_1"/>
    <property type="match status" value="1"/>
</dbReference>
<dbReference type="EMBL" id="AGFM01000076">
    <property type="protein sequence ID" value="EHJ58515.1"/>
    <property type="molecule type" value="Genomic_DNA"/>
</dbReference>
<gene>
    <name evidence="5" type="ORF">NSU_4509</name>
</gene>
<dbReference type="GO" id="GO:0004784">
    <property type="term" value="F:superoxide dismutase activity"/>
    <property type="evidence" value="ECO:0007669"/>
    <property type="project" value="UniProtKB-EC"/>
</dbReference>
<dbReference type="GO" id="GO:0005507">
    <property type="term" value="F:copper ion binding"/>
    <property type="evidence" value="ECO:0007669"/>
    <property type="project" value="InterPro"/>
</dbReference>